<gene>
    <name evidence="13" type="primary">rpoN</name>
    <name evidence="13" type="ORF">FE795_14125</name>
</gene>
<dbReference type="Gene3D" id="1.10.10.1330">
    <property type="entry name" value="RNA polymerase sigma-54 factor, core-binding domain"/>
    <property type="match status" value="1"/>
</dbReference>
<evidence type="ECO:0000256" key="6">
    <source>
        <dbReference type="ARBA" id="ARBA00023082"/>
    </source>
</evidence>
<comment type="similarity">
    <text evidence="1 9">Belongs to the sigma-54 factor family.</text>
</comment>
<keyword evidence="3 9" id="KW-0808">Transferase</keyword>
<evidence type="ECO:0000256" key="7">
    <source>
        <dbReference type="ARBA" id="ARBA00023125"/>
    </source>
</evidence>
<evidence type="ECO:0000313" key="13">
    <source>
        <dbReference type="EMBL" id="QXX80815.1"/>
    </source>
</evidence>
<evidence type="ECO:0000259" key="11">
    <source>
        <dbReference type="Pfam" id="PF04552"/>
    </source>
</evidence>
<feature type="domain" description="RNA polymerase sigma factor 54 DNA-binding" evidence="11">
    <location>
        <begin position="275"/>
        <end position="431"/>
    </location>
</feature>
<evidence type="ECO:0000256" key="9">
    <source>
        <dbReference type="PIRNR" id="PIRNR000774"/>
    </source>
</evidence>
<keyword evidence="4 9" id="KW-0548">Nucleotidyltransferase</keyword>
<dbReference type="Pfam" id="PF04963">
    <property type="entry name" value="Sigma54_CBD"/>
    <property type="match status" value="1"/>
</dbReference>
<accession>A0ABX8T0V1</accession>
<dbReference type="PROSITE" id="PS00717">
    <property type="entry name" value="SIGMA54_1"/>
    <property type="match status" value="1"/>
</dbReference>
<dbReference type="InterPro" id="IPR038709">
    <property type="entry name" value="RpoN_core-bd_sf"/>
</dbReference>
<evidence type="ECO:0000256" key="4">
    <source>
        <dbReference type="ARBA" id="ARBA00022695"/>
    </source>
</evidence>
<dbReference type="EMBL" id="CP049362">
    <property type="protein sequence ID" value="QXX80815.1"/>
    <property type="molecule type" value="Genomic_DNA"/>
</dbReference>
<keyword evidence="6 9" id="KW-0731">Sigma factor</keyword>
<protein>
    <recommendedName>
        <fullName evidence="9">RNA polymerase sigma-54 factor</fullName>
    </recommendedName>
</protein>
<dbReference type="Gene3D" id="1.10.10.60">
    <property type="entry name" value="Homeodomain-like"/>
    <property type="match status" value="1"/>
</dbReference>
<evidence type="ECO:0000256" key="2">
    <source>
        <dbReference type="ARBA" id="ARBA00022478"/>
    </source>
</evidence>
<dbReference type="PRINTS" id="PR00045">
    <property type="entry name" value="SIGMA54FCT"/>
</dbReference>
<evidence type="ECO:0000313" key="14">
    <source>
        <dbReference type="Proteomes" id="UP000826050"/>
    </source>
</evidence>
<feature type="domain" description="RNA polymerase sigma factor 54 core-binding" evidence="12">
    <location>
        <begin position="76"/>
        <end position="260"/>
    </location>
</feature>
<dbReference type="Pfam" id="PF04552">
    <property type="entry name" value="Sigma54_DBD"/>
    <property type="match status" value="1"/>
</dbReference>
<dbReference type="InterPro" id="IPR007634">
    <property type="entry name" value="RNA_pol_sigma_54_DNA-bd"/>
</dbReference>
<dbReference type="PIRSF" id="PIRSF000774">
    <property type="entry name" value="RpoN"/>
    <property type="match status" value="1"/>
</dbReference>
<evidence type="ECO:0000256" key="1">
    <source>
        <dbReference type="ARBA" id="ARBA00008798"/>
    </source>
</evidence>
<reference evidence="13 14" key="1">
    <citation type="submission" date="2020-02" db="EMBL/GenBank/DDBJ databases">
        <title>Partial ammonium oxidation to N2 by heterotrophic bacteria.</title>
        <authorList>
            <person name="Wu M."/>
        </authorList>
    </citation>
    <scope>NUCLEOTIDE SEQUENCE [LARGE SCALE GENOMIC DNA]</scope>
    <source>
        <strain evidence="13 14">HO-1</strain>
    </source>
</reference>
<dbReference type="NCBIfam" id="TIGR02395">
    <property type="entry name" value="rpoN_sigma"/>
    <property type="match status" value="1"/>
</dbReference>
<keyword evidence="7 9" id="KW-0238">DNA-binding</keyword>
<dbReference type="PROSITE" id="PS50044">
    <property type="entry name" value="SIGMA54_3"/>
    <property type="match status" value="1"/>
</dbReference>
<evidence type="ECO:0000259" key="12">
    <source>
        <dbReference type="Pfam" id="PF04963"/>
    </source>
</evidence>
<feature type="region of interest" description="Disordered" evidence="10">
    <location>
        <begin position="52"/>
        <end position="72"/>
    </location>
</feature>
<dbReference type="PANTHER" id="PTHR32248">
    <property type="entry name" value="RNA POLYMERASE SIGMA-54 FACTOR"/>
    <property type="match status" value="1"/>
</dbReference>
<dbReference type="Proteomes" id="UP000826050">
    <property type="component" value="Chromosome"/>
</dbReference>
<keyword evidence="8 9" id="KW-0804">Transcription</keyword>
<keyword evidence="5 9" id="KW-0805">Transcription regulation</keyword>
<keyword evidence="2 9" id="KW-0240">DNA-directed RNA polymerase</keyword>
<feature type="compositionally biased region" description="Polar residues" evidence="10">
    <location>
        <begin position="56"/>
        <end position="72"/>
    </location>
</feature>
<evidence type="ECO:0000256" key="3">
    <source>
        <dbReference type="ARBA" id="ARBA00022679"/>
    </source>
</evidence>
<name>A0ABX8T0V1_9BURK</name>
<evidence type="ECO:0000256" key="10">
    <source>
        <dbReference type="SAM" id="MobiDB-lite"/>
    </source>
</evidence>
<comment type="function">
    <text evidence="9">Sigma factors are initiation factors that promote the attachment of RNA polymerase to specific initiation sites and are then released.</text>
</comment>
<dbReference type="PANTHER" id="PTHR32248:SF4">
    <property type="entry name" value="RNA POLYMERASE SIGMA-54 FACTOR"/>
    <property type="match status" value="1"/>
</dbReference>
<sequence>MQHTLSQRLQQSAHILQLSVQELQTLLHESLQDNPLLETTAEAELDYTVREGVTPPRSSHSNDFSAPGDINSSLRSRDEQIMENVRLSRASERCQALCALIVNALDDNGYLQDRFEDLLPANCEAVSLQEWETALALVQALSLPGTAARSVSEALALQVQARKHLNPTVTRALLKLIATELDCLAQGNWKSARQRLGLSVSVFEQALRELQSLDPKPGRAYLPCPQQAIVPDVHVHKEGNRWRIVADPRSLPRVRVQQDYAAALEQQARARQDRQLQQTLTRARWLAEGLAMRRSTICRVAEQIVQRQALFFELGEQALQPMRINDLAKELALHPSTISRATANKFMSTPFGTLSFRHFFSGELETDFGGSCSTALVKEQIRRLIASESGDTPLSDVELHQALRNNSVELSKRTVTKYRLQLGIPNARERQQRARLRALGAHLQRAAN</sequence>
<keyword evidence="14" id="KW-1185">Reference proteome</keyword>
<proteinExistence type="inferred from homology"/>
<dbReference type="InterPro" id="IPR000394">
    <property type="entry name" value="RNA_pol_sigma_54"/>
</dbReference>
<organism evidence="13 14">
    <name type="scientific">Alcaligenes ammonioxydans</name>
    <dbReference type="NCBI Taxonomy" id="2582914"/>
    <lineage>
        <taxon>Bacteria</taxon>
        <taxon>Pseudomonadati</taxon>
        <taxon>Pseudomonadota</taxon>
        <taxon>Betaproteobacteria</taxon>
        <taxon>Burkholderiales</taxon>
        <taxon>Alcaligenaceae</taxon>
        <taxon>Alcaligenes</taxon>
    </lineage>
</organism>
<dbReference type="InterPro" id="IPR007046">
    <property type="entry name" value="RNA_pol_sigma_54_core-bd"/>
</dbReference>
<dbReference type="Pfam" id="PF00309">
    <property type="entry name" value="Sigma54_AID"/>
    <property type="match status" value="1"/>
</dbReference>
<evidence type="ECO:0000256" key="8">
    <source>
        <dbReference type="ARBA" id="ARBA00023163"/>
    </source>
</evidence>
<evidence type="ECO:0000256" key="5">
    <source>
        <dbReference type="ARBA" id="ARBA00023015"/>
    </source>
</evidence>